<sequence length="343" mass="40688">MTTKHKKAAEAAKLFGLKPVKTIRVKKGVYRIVGSRRQSYSMKRMPVPLTTIRWMDRSLRKILRSGFKRIAWRKTASKYGRILFVRMKSDKRPYVLVPWIRGRWPSPQSPKDMRACGVLLAQFHKAGRGVRFSEPGAVNKLGKWPSELRMRHWVLSDLVSKASMKKEDRRPMDRLLSEHGQELLRYSRVARRQLNRLGYKRICRKRKLAALCHGDGGPSNFIRNAKGLYLIDFETLRVDLRAYDLYRVIFNSCKEHDWRFSIARRILDGYHSVLRLEAEDFAMLRTLLRFPQSSYLLLRRYRRSGNRDQKWAEKEFLRALADERRMAGFIRKLKRYERRLCGN</sequence>
<reference evidence="2 3" key="1">
    <citation type="submission" date="2019-04" db="EMBL/GenBank/DDBJ databases">
        <title>Cohnella sp. nov., isolated from soil.</title>
        <authorList>
            <person name="Kim W."/>
        </authorList>
    </citation>
    <scope>NUCLEOTIDE SEQUENCE [LARGE SCALE GENOMIC DNA]</scope>
    <source>
        <strain evidence="2 3">CAU 1483</strain>
    </source>
</reference>
<dbReference type="InterPro" id="IPR047175">
    <property type="entry name" value="CotS-like"/>
</dbReference>
<evidence type="ECO:0000259" key="1">
    <source>
        <dbReference type="Pfam" id="PF01636"/>
    </source>
</evidence>
<dbReference type="InterPro" id="IPR002575">
    <property type="entry name" value="Aminoglycoside_PTrfase"/>
</dbReference>
<keyword evidence="3" id="KW-1185">Reference proteome</keyword>
<name>A0A4U0FG88_9BACL</name>
<accession>A0A4U0FG88</accession>
<dbReference type="GO" id="GO:0016301">
    <property type="term" value="F:kinase activity"/>
    <property type="evidence" value="ECO:0007669"/>
    <property type="project" value="UniProtKB-KW"/>
</dbReference>
<proteinExistence type="predicted"/>
<keyword evidence="2" id="KW-0418">Kinase</keyword>
<dbReference type="AlphaFoldDB" id="A0A4U0FG88"/>
<protein>
    <submittedName>
        <fullName evidence="2">Serine kinase</fullName>
    </submittedName>
</protein>
<evidence type="ECO:0000313" key="2">
    <source>
        <dbReference type="EMBL" id="TJY43937.1"/>
    </source>
</evidence>
<gene>
    <name evidence="2" type="ORF">E5161_00595</name>
</gene>
<organism evidence="2 3">
    <name type="scientific">Cohnella pontilimi</name>
    <dbReference type="NCBI Taxonomy" id="2564100"/>
    <lineage>
        <taxon>Bacteria</taxon>
        <taxon>Bacillati</taxon>
        <taxon>Bacillota</taxon>
        <taxon>Bacilli</taxon>
        <taxon>Bacillales</taxon>
        <taxon>Paenibacillaceae</taxon>
        <taxon>Cohnella</taxon>
    </lineage>
</organism>
<dbReference type="Gene3D" id="3.90.1200.10">
    <property type="match status" value="1"/>
</dbReference>
<dbReference type="Proteomes" id="UP000309673">
    <property type="component" value="Unassembled WGS sequence"/>
</dbReference>
<feature type="domain" description="Aminoglycoside phosphotransferase" evidence="1">
    <location>
        <begin position="29"/>
        <end position="271"/>
    </location>
</feature>
<dbReference type="PANTHER" id="PTHR39179:SF1">
    <property type="entry name" value="SPORE COAT PROTEIN I"/>
    <property type="match status" value="1"/>
</dbReference>
<dbReference type="InterPro" id="IPR011009">
    <property type="entry name" value="Kinase-like_dom_sf"/>
</dbReference>
<dbReference type="SUPFAM" id="SSF56112">
    <property type="entry name" value="Protein kinase-like (PK-like)"/>
    <property type="match status" value="1"/>
</dbReference>
<dbReference type="EMBL" id="SUPK01000001">
    <property type="protein sequence ID" value="TJY43937.1"/>
    <property type="molecule type" value="Genomic_DNA"/>
</dbReference>
<dbReference type="PANTHER" id="PTHR39179">
    <property type="entry name" value="SPORE COAT PROTEIN I"/>
    <property type="match status" value="1"/>
</dbReference>
<evidence type="ECO:0000313" key="3">
    <source>
        <dbReference type="Proteomes" id="UP000309673"/>
    </source>
</evidence>
<keyword evidence="2" id="KW-0808">Transferase</keyword>
<dbReference type="GO" id="GO:0042601">
    <property type="term" value="C:endospore-forming forespore"/>
    <property type="evidence" value="ECO:0007669"/>
    <property type="project" value="TreeGrafter"/>
</dbReference>
<comment type="caution">
    <text evidence="2">The sequence shown here is derived from an EMBL/GenBank/DDBJ whole genome shotgun (WGS) entry which is preliminary data.</text>
</comment>
<dbReference type="RefSeq" id="WP_136775658.1">
    <property type="nucleotide sequence ID" value="NZ_SUPK01000001.1"/>
</dbReference>
<dbReference type="OrthoDB" id="9771902at2"/>
<dbReference type="Pfam" id="PF01636">
    <property type="entry name" value="APH"/>
    <property type="match status" value="1"/>
</dbReference>
<dbReference type="Gene3D" id="3.30.200.20">
    <property type="entry name" value="Phosphorylase Kinase, domain 1"/>
    <property type="match status" value="1"/>
</dbReference>